<evidence type="ECO:0000313" key="2">
    <source>
        <dbReference type="Proteomes" id="UP000002316"/>
    </source>
</evidence>
<dbReference type="RefSeq" id="XP_011774451.1">
    <property type="nucleotide sequence ID" value="XM_011776149.1"/>
</dbReference>
<name>C9ZS32_TRYB9</name>
<proteinExistence type="predicted"/>
<gene>
    <name evidence="1" type="ORF">TbgDal_VII1420</name>
</gene>
<reference evidence="2" key="1">
    <citation type="journal article" date="2010" name="PLoS Negl. Trop. Dis.">
        <title>The genome sequence of Trypanosoma brucei gambiense, causative agent of chronic human african trypanosomiasis.</title>
        <authorList>
            <person name="Jackson A.P."/>
            <person name="Sanders M."/>
            <person name="Berry A."/>
            <person name="McQuillan J."/>
            <person name="Aslett M.A."/>
            <person name="Quail M.A."/>
            <person name="Chukualim B."/>
            <person name="Capewell P."/>
            <person name="MacLeod A."/>
            <person name="Melville S.E."/>
            <person name="Gibson W."/>
            <person name="Barry J.D."/>
            <person name="Berriman M."/>
            <person name="Hertz-Fowler C."/>
        </authorList>
    </citation>
    <scope>NUCLEOTIDE SEQUENCE [LARGE SCALE GENOMIC DNA]</scope>
    <source>
        <strain evidence="2">MHOM/CI/86/DAL972</strain>
    </source>
</reference>
<dbReference type="EMBL" id="FN554970">
    <property type="protein sequence ID" value="CBH12168.1"/>
    <property type="molecule type" value="Genomic_DNA"/>
</dbReference>
<dbReference type="KEGG" id="tbg:TbgDal_VII1420"/>
<accession>C9ZS32</accession>
<dbReference type="GeneID" id="23862275"/>
<organism evidence="1 2">
    <name type="scientific">Trypanosoma brucei gambiense (strain MHOM/CI/86/DAL972)</name>
    <dbReference type="NCBI Taxonomy" id="679716"/>
    <lineage>
        <taxon>Eukaryota</taxon>
        <taxon>Discoba</taxon>
        <taxon>Euglenozoa</taxon>
        <taxon>Kinetoplastea</taxon>
        <taxon>Metakinetoplastina</taxon>
        <taxon>Trypanosomatida</taxon>
        <taxon>Trypanosomatidae</taxon>
        <taxon>Trypanosoma</taxon>
    </lineage>
</organism>
<dbReference type="AlphaFoldDB" id="C9ZS32"/>
<dbReference type="Proteomes" id="UP000002316">
    <property type="component" value="Chromosome 7"/>
</dbReference>
<sequence>MNPLLSDSKGQLVYPTNKVTKKKTNWEYKERNIYTCASLPSPPKKTTKQWKGKWKSTPLFVLRLFVPLSVNCDNFATGWQVVHAHTPILLHTPTCDSFPLPSAGLN</sequence>
<evidence type="ECO:0000313" key="1">
    <source>
        <dbReference type="EMBL" id="CBH12168.1"/>
    </source>
</evidence>
<protein>
    <submittedName>
        <fullName evidence="1">Uncharacterized protein</fullName>
    </submittedName>
</protein>